<reference evidence="1 2" key="1">
    <citation type="journal article" date="2018" name="Elife">
        <title>Firefly genomes illuminate parallel origins of bioluminescence in beetles.</title>
        <authorList>
            <person name="Fallon T.R."/>
            <person name="Lower S.E."/>
            <person name="Chang C.H."/>
            <person name="Bessho-Uehara M."/>
            <person name="Martin G.J."/>
            <person name="Bewick A.J."/>
            <person name="Behringer M."/>
            <person name="Debat H.J."/>
            <person name="Wong I."/>
            <person name="Day J.C."/>
            <person name="Suvorov A."/>
            <person name="Silva C.J."/>
            <person name="Stanger-Hall K.F."/>
            <person name="Hall D.W."/>
            <person name="Schmitz R.J."/>
            <person name="Nelson D.R."/>
            <person name="Lewis S.M."/>
            <person name="Shigenobu S."/>
            <person name="Bybee S.M."/>
            <person name="Larracuente A.M."/>
            <person name="Oba Y."/>
            <person name="Weng J.K."/>
        </authorList>
    </citation>
    <scope>NUCLEOTIDE SEQUENCE [LARGE SCALE GENOMIC DNA]</scope>
    <source>
        <strain evidence="1">1611_PpyrPB1</strain>
        <tissue evidence="1">Whole body</tissue>
    </source>
</reference>
<proteinExistence type="predicted"/>
<dbReference type="AlphaFoldDB" id="A0A5N4AY82"/>
<accession>A0A5N4AY82</accession>
<comment type="caution">
    <text evidence="1">The sequence shown here is derived from an EMBL/GenBank/DDBJ whole genome shotgun (WGS) entry which is preliminary data.</text>
</comment>
<dbReference type="Proteomes" id="UP000327044">
    <property type="component" value="Unassembled WGS sequence"/>
</dbReference>
<protein>
    <recommendedName>
        <fullName evidence="3">N-acetyllactosaminide beta-1,3-N-acetylglucosaminyltransferase</fullName>
    </recommendedName>
</protein>
<keyword evidence="2" id="KW-1185">Reference proteome</keyword>
<name>A0A5N4AY82_PHOPY</name>
<dbReference type="InParanoid" id="A0A5N4AY82"/>
<evidence type="ECO:0000313" key="1">
    <source>
        <dbReference type="EMBL" id="KAB0802233.1"/>
    </source>
</evidence>
<gene>
    <name evidence="1" type="ORF">PPYR_04419</name>
</gene>
<dbReference type="PANTHER" id="PTHR47412:SF1">
    <property type="entry name" value="FI01434P-RELATED"/>
    <property type="match status" value="1"/>
</dbReference>
<dbReference type="PANTHER" id="PTHR47412">
    <property type="entry name" value="FI01434P-RELATED"/>
    <property type="match status" value="1"/>
</dbReference>
<sequence>MHLQKVAIMKLTWFSVRNCLLLFIACLAVLAISINIITSTRWANFRQSEIFKLPAPAERIRTTTSTAAPRKENLIQEITGCYDRVLEPSIEQRGEYWVLFNYVPARQRYRCYESITYTTQGDYTFLDNLIPLVERWNGPISVALHAPGYDFSNTVDSIAYLRHCLKASDLIKKYVTFHIFFSTSHIPFYTASKPPSFTLRNSYKDHFDCYKTAPYANKDFKALYKTKANLTYPINVARNIAKRSAQTHFVLASDIELYPSPNLIPKFLRFVEENRKLIERKTKKVFVLPVFEVLLNQTLPSNKTALQKMFNAKRAFYFHKRICSLCHTIPNEKKWISSKEDSKLNIFTSTKRQGKYRKWEAFYIGTHSDPIFDERFSWEGQSNKMVQGYAMCLMNYDYLVLDNAFLTHKPGVKKQRIQLIKFRSMVYKTQQIIRKYVKPQLQYMFGRNDNCYL</sequence>
<evidence type="ECO:0000313" key="2">
    <source>
        <dbReference type="Proteomes" id="UP000327044"/>
    </source>
</evidence>
<dbReference type="Pfam" id="PF13896">
    <property type="entry name" value="Glyco_transf_49"/>
    <property type="match status" value="1"/>
</dbReference>
<dbReference type="EMBL" id="VVIM01000002">
    <property type="protein sequence ID" value="KAB0802233.1"/>
    <property type="molecule type" value="Genomic_DNA"/>
</dbReference>
<evidence type="ECO:0008006" key="3">
    <source>
        <dbReference type="Google" id="ProtNLM"/>
    </source>
</evidence>
<organism evidence="1 2">
    <name type="scientific">Photinus pyralis</name>
    <name type="common">Common eastern firefly</name>
    <name type="synonym">Lampyris pyralis</name>
    <dbReference type="NCBI Taxonomy" id="7054"/>
    <lineage>
        <taxon>Eukaryota</taxon>
        <taxon>Metazoa</taxon>
        <taxon>Ecdysozoa</taxon>
        <taxon>Arthropoda</taxon>
        <taxon>Hexapoda</taxon>
        <taxon>Insecta</taxon>
        <taxon>Pterygota</taxon>
        <taxon>Neoptera</taxon>
        <taxon>Endopterygota</taxon>
        <taxon>Coleoptera</taxon>
        <taxon>Polyphaga</taxon>
        <taxon>Elateriformia</taxon>
        <taxon>Elateroidea</taxon>
        <taxon>Lampyridae</taxon>
        <taxon>Lampyrinae</taxon>
        <taxon>Photinus</taxon>
    </lineage>
</organism>